<dbReference type="Pfam" id="PF02237">
    <property type="entry name" value="BPL_C"/>
    <property type="match status" value="1"/>
</dbReference>
<dbReference type="Gene3D" id="2.30.30.100">
    <property type="match status" value="1"/>
</dbReference>
<protein>
    <recommendedName>
        <fullName evidence="3">biotin--[biotin carboxyl-carrier protein] ligase</fullName>
        <ecNumber evidence="3">6.3.4.15</ecNumber>
    </recommendedName>
</protein>
<dbReference type="OrthoDB" id="9807064at2"/>
<dbReference type="GO" id="GO:0005737">
    <property type="term" value="C:cytoplasm"/>
    <property type="evidence" value="ECO:0007669"/>
    <property type="project" value="TreeGrafter"/>
</dbReference>
<evidence type="ECO:0000313" key="6">
    <source>
        <dbReference type="Proteomes" id="UP000033900"/>
    </source>
</evidence>
<evidence type="ECO:0000256" key="3">
    <source>
        <dbReference type="ARBA" id="ARBA00024227"/>
    </source>
</evidence>
<dbReference type="RefSeq" id="WP_045258991.1">
    <property type="nucleotide sequence ID" value="NZ_JYJB01000010.1"/>
</dbReference>
<dbReference type="PROSITE" id="PS51733">
    <property type="entry name" value="BPL_LPL_CATALYTIC"/>
    <property type="match status" value="1"/>
</dbReference>
<dbReference type="PATRIC" id="fig|273678.4.peg.3521"/>
<dbReference type="Pfam" id="PF03099">
    <property type="entry name" value="BPL_LplA_LipB"/>
    <property type="match status" value="1"/>
</dbReference>
<dbReference type="PANTHER" id="PTHR12835">
    <property type="entry name" value="BIOTIN PROTEIN LIGASE"/>
    <property type="match status" value="1"/>
</dbReference>
<evidence type="ECO:0000256" key="2">
    <source>
        <dbReference type="ARBA" id="ARBA00023267"/>
    </source>
</evidence>
<sequence>MTEAGELPSAAQVAARLEALPEAGSTNAELRSHLPDAGWPHLSVIITDNQTAGRGRLDRSWVAPAGTALAISVLLRELPAPELRGWIPLAAGVAMADAVAAQLPDREVSVKWPNDVLVDGRKICGILAEATGDAVVLGAGVNTAMPASALPVPTATSFAALGIEADADRLLADYLRVLDGLIAALAASDDAMQSGLHAAVSRRCSTLGLAVRVSLPGERMLVGSARALDADGRLLVDADGVEHAVSAGDVVHVRPTPV</sequence>
<dbReference type="AlphaFoldDB" id="A0A0M2HJL6"/>
<dbReference type="InterPro" id="IPR004143">
    <property type="entry name" value="BPL_LPL_catalytic"/>
</dbReference>
<evidence type="ECO:0000256" key="1">
    <source>
        <dbReference type="ARBA" id="ARBA00022598"/>
    </source>
</evidence>
<evidence type="ECO:0000259" key="4">
    <source>
        <dbReference type="PROSITE" id="PS51733"/>
    </source>
</evidence>
<dbReference type="InterPro" id="IPR003142">
    <property type="entry name" value="BPL_C"/>
</dbReference>
<comment type="caution">
    <text evidence="5">The sequence shown here is derived from an EMBL/GenBank/DDBJ whole genome shotgun (WGS) entry which is preliminary data.</text>
</comment>
<dbReference type="EMBL" id="JYJB01000010">
    <property type="protein sequence ID" value="KJL46884.1"/>
    <property type="molecule type" value="Genomic_DNA"/>
</dbReference>
<feature type="domain" description="BPL/LPL catalytic" evidence="4">
    <location>
        <begin position="8"/>
        <end position="186"/>
    </location>
</feature>
<dbReference type="PANTHER" id="PTHR12835:SF5">
    <property type="entry name" value="BIOTIN--PROTEIN LIGASE"/>
    <property type="match status" value="1"/>
</dbReference>
<dbReference type="NCBIfam" id="TIGR00121">
    <property type="entry name" value="birA_ligase"/>
    <property type="match status" value="1"/>
</dbReference>
<dbReference type="Proteomes" id="UP000033900">
    <property type="component" value="Unassembled WGS sequence"/>
</dbReference>
<dbReference type="SUPFAM" id="SSF55681">
    <property type="entry name" value="Class II aaRS and biotin synthetases"/>
    <property type="match status" value="1"/>
</dbReference>
<name>A0A0M2HJL6_9MICO</name>
<organism evidence="5 6">
    <name type="scientific">Microbacterium hydrocarbonoxydans</name>
    <dbReference type="NCBI Taxonomy" id="273678"/>
    <lineage>
        <taxon>Bacteria</taxon>
        <taxon>Bacillati</taxon>
        <taxon>Actinomycetota</taxon>
        <taxon>Actinomycetes</taxon>
        <taxon>Micrococcales</taxon>
        <taxon>Microbacteriaceae</taxon>
        <taxon>Microbacterium</taxon>
    </lineage>
</organism>
<dbReference type="GO" id="GO:0004077">
    <property type="term" value="F:biotin--[biotin carboxyl-carrier protein] ligase activity"/>
    <property type="evidence" value="ECO:0007669"/>
    <property type="project" value="UniProtKB-EC"/>
</dbReference>
<evidence type="ECO:0000313" key="5">
    <source>
        <dbReference type="EMBL" id="KJL46884.1"/>
    </source>
</evidence>
<proteinExistence type="predicted"/>
<keyword evidence="1 5" id="KW-0436">Ligase</keyword>
<dbReference type="EC" id="6.3.4.15" evidence="3"/>
<dbReference type="CDD" id="cd16442">
    <property type="entry name" value="BPL"/>
    <property type="match status" value="1"/>
</dbReference>
<dbReference type="InterPro" id="IPR045864">
    <property type="entry name" value="aa-tRNA-synth_II/BPL/LPL"/>
</dbReference>
<accession>A0A0M2HJL6</accession>
<gene>
    <name evidence="5" type="primary">birA_2</name>
    <name evidence="5" type="ORF">RS84_03526</name>
</gene>
<keyword evidence="6" id="KW-1185">Reference proteome</keyword>
<keyword evidence="2" id="KW-0092">Biotin</keyword>
<reference evidence="5 6" key="1">
    <citation type="submission" date="2015-02" db="EMBL/GenBank/DDBJ databases">
        <title>Draft genome sequences of ten Microbacterium spp. with emphasis on heavy metal contaminated environments.</title>
        <authorList>
            <person name="Corretto E."/>
        </authorList>
    </citation>
    <scope>NUCLEOTIDE SEQUENCE [LARGE SCALE GENOMIC DNA]</scope>
    <source>
        <strain evidence="5 6">SA35</strain>
    </source>
</reference>
<dbReference type="Gene3D" id="3.30.930.10">
    <property type="entry name" value="Bira Bifunctional Protein, Domain 2"/>
    <property type="match status" value="1"/>
</dbReference>
<dbReference type="STRING" id="273678.RS84_03526"/>
<dbReference type="InterPro" id="IPR004408">
    <property type="entry name" value="Biotin_CoA_COase_ligase"/>
</dbReference>